<dbReference type="InterPro" id="IPR043129">
    <property type="entry name" value="ATPase_NBD"/>
</dbReference>
<dbReference type="PANTHER" id="PTHR19375">
    <property type="entry name" value="HEAT SHOCK PROTEIN 70KDA"/>
    <property type="match status" value="1"/>
</dbReference>
<evidence type="ECO:0000256" key="1">
    <source>
        <dbReference type="ARBA" id="ARBA00007381"/>
    </source>
</evidence>
<name>A0A699IV39_TANCI</name>
<keyword evidence="2" id="KW-0547">Nucleotide-binding</keyword>
<gene>
    <name evidence="4" type="ORF">Tci_560129</name>
</gene>
<dbReference type="InterPro" id="IPR013126">
    <property type="entry name" value="Hsp_70_fam"/>
</dbReference>
<dbReference type="SUPFAM" id="SSF53067">
    <property type="entry name" value="Actin-like ATPase domain"/>
    <property type="match status" value="1"/>
</dbReference>
<comment type="caution">
    <text evidence="4">The sequence shown here is derived from an EMBL/GenBank/DDBJ whole genome shotgun (WGS) entry which is preliminary data.</text>
</comment>
<accession>A0A699IV39</accession>
<proteinExistence type="inferred from homology"/>
<dbReference type="FunFam" id="3.30.420.40:FF:000028">
    <property type="entry name" value="heat shock 70 kDa protein-like"/>
    <property type="match status" value="1"/>
</dbReference>
<protein>
    <submittedName>
        <fullName evidence="4">Putative heat shock protein 70 family</fullName>
    </submittedName>
</protein>
<dbReference type="GO" id="GO:0140662">
    <property type="term" value="F:ATP-dependent protein folding chaperone"/>
    <property type="evidence" value="ECO:0007669"/>
    <property type="project" value="InterPro"/>
</dbReference>
<dbReference type="Pfam" id="PF00012">
    <property type="entry name" value="HSP70"/>
    <property type="match status" value="1"/>
</dbReference>
<keyword evidence="3" id="KW-0067">ATP-binding</keyword>
<organism evidence="4">
    <name type="scientific">Tanacetum cinerariifolium</name>
    <name type="common">Dalmatian daisy</name>
    <name type="synonym">Chrysanthemum cinerariifolium</name>
    <dbReference type="NCBI Taxonomy" id="118510"/>
    <lineage>
        <taxon>Eukaryota</taxon>
        <taxon>Viridiplantae</taxon>
        <taxon>Streptophyta</taxon>
        <taxon>Embryophyta</taxon>
        <taxon>Tracheophyta</taxon>
        <taxon>Spermatophyta</taxon>
        <taxon>Magnoliopsida</taxon>
        <taxon>eudicotyledons</taxon>
        <taxon>Gunneridae</taxon>
        <taxon>Pentapetalae</taxon>
        <taxon>asterids</taxon>
        <taxon>campanulids</taxon>
        <taxon>Asterales</taxon>
        <taxon>Asteraceae</taxon>
        <taxon>Asteroideae</taxon>
        <taxon>Anthemideae</taxon>
        <taxon>Anthemidinae</taxon>
        <taxon>Tanacetum</taxon>
    </lineage>
</organism>
<comment type="similarity">
    <text evidence="1">Belongs to the heat shock protein 70 family.</text>
</comment>
<dbReference type="PRINTS" id="PR00301">
    <property type="entry name" value="HEATSHOCK70"/>
</dbReference>
<evidence type="ECO:0000256" key="3">
    <source>
        <dbReference type="ARBA" id="ARBA00022840"/>
    </source>
</evidence>
<keyword evidence="4" id="KW-0346">Stress response</keyword>
<dbReference type="GO" id="GO:0005524">
    <property type="term" value="F:ATP binding"/>
    <property type="evidence" value="ECO:0007669"/>
    <property type="project" value="UniProtKB-KW"/>
</dbReference>
<sequence length="94" mass="10287">MNRSAYYICGFVNNLKVIDRSGNDVPVIGIDLATTYSCVAVWKHTRVDIIPNDQGNRTTPSAVAFRDDSKPLIDDLAKNEAAINPTNTIFGQST</sequence>
<dbReference type="Gene3D" id="3.30.420.40">
    <property type="match status" value="1"/>
</dbReference>
<evidence type="ECO:0000313" key="4">
    <source>
        <dbReference type="EMBL" id="GEZ88156.1"/>
    </source>
</evidence>
<dbReference type="EMBL" id="BKCJ010336692">
    <property type="protein sequence ID" value="GEZ88156.1"/>
    <property type="molecule type" value="Genomic_DNA"/>
</dbReference>
<evidence type="ECO:0000256" key="2">
    <source>
        <dbReference type="ARBA" id="ARBA00022741"/>
    </source>
</evidence>
<dbReference type="AlphaFoldDB" id="A0A699IV39"/>
<reference evidence="4" key="1">
    <citation type="journal article" date="2019" name="Sci. Rep.">
        <title>Draft genome of Tanacetum cinerariifolium, the natural source of mosquito coil.</title>
        <authorList>
            <person name="Yamashiro T."/>
            <person name="Shiraishi A."/>
            <person name="Satake H."/>
            <person name="Nakayama K."/>
        </authorList>
    </citation>
    <scope>NUCLEOTIDE SEQUENCE</scope>
</reference>